<dbReference type="eggNOG" id="COG2165">
    <property type="taxonomic scope" value="Bacteria"/>
</dbReference>
<dbReference type="GO" id="GO:0015627">
    <property type="term" value="C:type II protein secretion system complex"/>
    <property type="evidence" value="ECO:0007669"/>
    <property type="project" value="UniProtKB-UniRule"/>
</dbReference>
<keyword evidence="5 9" id="KW-0997">Cell inner membrane</keyword>
<comment type="function">
    <text evidence="9">Component of the type II secretion system required for the energy-dependent secretion of extracellular factors such as proteases and toxins from the periplasm.</text>
</comment>
<dbReference type="Pfam" id="PF02501">
    <property type="entry name" value="T2SSI"/>
    <property type="match status" value="1"/>
</dbReference>
<sequence>MTRPSRGFTLMEVLVAVAILATALAAAIRVGSQAAGNTVELRERAYAGWVAENELARIQSGMQPLDGATVRNGSAEMAGMEWDWELTAEEADPPVPVDLELAGLLELQVAVYRSGETERPVATRSLWYRSPRAELEDDEANDD</sequence>
<dbReference type="HOGENOM" id="CLU_121289_3_1_6"/>
<dbReference type="Gene3D" id="3.30.1300.30">
    <property type="entry name" value="GSPII I/J protein-like"/>
    <property type="match status" value="1"/>
</dbReference>
<dbReference type="Proteomes" id="UP000000647">
    <property type="component" value="Chromosome"/>
</dbReference>
<dbReference type="GO" id="GO:0005886">
    <property type="term" value="C:plasma membrane"/>
    <property type="evidence" value="ECO:0007669"/>
    <property type="project" value="UniProtKB-SubCell"/>
</dbReference>
<keyword evidence="3" id="KW-1003">Cell membrane</keyword>
<evidence type="ECO:0000256" key="8">
    <source>
        <dbReference type="ARBA" id="ARBA00023136"/>
    </source>
</evidence>
<dbReference type="STRING" id="349124.Hhal_2374"/>
<dbReference type="InterPro" id="IPR045584">
    <property type="entry name" value="Pilin-like"/>
</dbReference>
<evidence type="ECO:0000256" key="5">
    <source>
        <dbReference type="ARBA" id="ARBA00022519"/>
    </source>
</evidence>
<evidence type="ECO:0000313" key="12">
    <source>
        <dbReference type="Proteomes" id="UP000000647"/>
    </source>
</evidence>
<comment type="PTM">
    <text evidence="9">Cleaved by prepilin peptidase.</text>
</comment>
<evidence type="ECO:0000256" key="9">
    <source>
        <dbReference type="RuleBase" id="RU368030"/>
    </source>
</evidence>
<comment type="similarity">
    <text evidence="2 9">Belongs to the GSP I family.</text>
</comment>
<proteinExistence type="inferred from homology"/>
<name>A1WZM5_HALHL</name>
<feature type="domain" description="Type II secretion system protein GspI C-terminal" evidence="10">
    <location>
        <begin position="41"/>
        <end position="127"/>
    </location>
</feature>
<comment type="subcellular location">
    <subcellularLocation>
        <location evidence="1 9">Cell inner membrane</location>
        <topology evidence="1 9">Single-pass membrane protein</topology>
    </subcellularLocation>
</comment>
<evidence type="ECO:0000256" key="4">
    <source>
        <dbReference type="ARBA" id="ARBA00022481"/>
    </source>
</evidence>
<dbReference type="InterPro" id="IPR003413">
    <property type="entry name" value="T2SS_GspI_C"/>
</dbReference>
<evidence type="ECO:0000259" key="10">
    <source>
        <dbReference type="Pfam" id="PF02501"/>
    </source>
</evidence>
<keyword evidence="7" id="KW-1133">Transmembrane helix</keyword>
<keyword evidence="4 9" id="KW-0488">Methylation</keyword>
<dbReference type="InterPro" id="IPR010052">
    <property type="entry name" value="T2SS_protein-GspI"/>
</dbReference>
<evidence type="ECO:0000256" key="6">
    <source>
        <dbReference type="ARBA" id="ARBA00022692"/>
    </source>
</evidence>
<comment type="subunit">
    <text evidence="9">Type II secretion is composed of four main components: the outer membrane complex, the inner membrane complex, the cytoplasmic secretion ATPase and the periplasm-spanning pseudopilus.</text>
</comment>
<accession>A1WZM5</accession>
<keyword evidence="6" id="KW-0812">Transmembrane</keyword>
<evidence type="ECO:0000256" key="2">
    <source>
        <dbReference type="ARBA" id="ARBA00008358"/>
    </source>
</evidence>
<dbReference type="NCBIfam" id="TIGR01707">
    <property type="entry name" value="gspI"/>
    <property type="match status" value="1"/>
</dbReference>
<dbReference type="KEGG" id="hha:Hhal_2374"/>
<evidence type="ECO:0000313" key="11">
    <source>
        <dbReference type="EMBL" id="ABM63137.1"/>
    </source>
</evidence>
<protein>
    <recommendedName>
        <fullName evidence="9">Type II secretion system protein I</fullName>
        <shortName evidence="9">T2SS minor pseudopilin I</shortName>
    </recommendedName>
</protein>
<evidence type="ECO:0000256" key="3">
    <source>
        <dbReference type="ARBA" id="ARBA00022475"/>
    </source>
</evidence>
<dbReference type="PANTHER" id="PTHR38779">
    <property type="entry name" value="TYPE II SECRETION SYSTEM PROTEIN I-RELATED"/>
    <property type="match status" value="1"/>
</dbReference>
<keyword evidence="12" id="KW-1185">Reference proteome</keyword>
<keyword evidence="8" id="KW-0472">Membrane</keyword>
<evidence type="ECO:0000256" key="7">
    <source>
        <dbReference type="ARBA" id="ARBA00022989"/>
    </source>
</evidence>
<evidence type="ECO:0000256" key="1">
    <source>
        <dbReference type="ARBA" id="ARBA00004377"/>
    </source>
</evidence>
<dbReference type="SUPFAM" id="SSF54523">
    <property type="entry name" value="Pili subunits"/>
    <property type="match status" value="1"/>
</dbReference>
<reference evidence="12" key="1">
    <citation type="submission" date="2006-12" db="EMBL/GenBank/DDBJ databases">
        <title>Complete sequence of Halorhodospira halophila SL1.</title>
        <authorList>
            <consortium name="US DOE Joint Genome Institute"/>
            <person name="Copeland A."/>
            <person name="Lucas S."/>
            <person name="Lapidus A."/>
            <person name="Barry K."/>
            <person name="Detter J.C."/>
            <person name="Glavina del Rio T."/>
            <person name="Hammon N."/>
            <person name="Israni S."/>
            <person name="Dalin E."/>
            <person name="Tice H."/>
            <person name="Pitluck S."/>
            <person name="Saunders E."/>
            <person name="Brettin T."/>
            <person name="Bruce D."/>
            <person name="Han C."/>
            <person name="Tapia R."/>
            <person name="Schmutz J."/>
            <person name="Larimer F."/>
            <person name="Land M."/>
            <person name="Hauser L."/>
            <person name="Kyrpides N."/>
            <person name="Mikhailova N."/>
            <person name="Hoff W."/>
            <person name="Richardson P."/>
        </authorList>
    </citation>
    <scope>NUCLEOTIDE SEQUENCE [LARGE SCALE GENOMIC DNA]</scope>
    <source>
        <strain evidence="12">DSM 244 / SL1</strain>
    </source>
</reference>
<organism evidence="11 12">
    <name type="scientific">Halorhodospira halophila (strain DSM 244 / SL1)</name>
    <name type="common">Ectothiorhodospira halophila (strain DSM 244 / SL1)</name>
    <dbReference type="NCBI Taxonomy" id="349124"/>
    <lineage>
        <taxon>Bacteria</taxon>
        <taxon>Pseudomonadati</taxon>
        <taxon>Pseudomonadota</taxon>
        <taxon>Gammaproteobacteria</taxon>
        <taxon>Chromatiales</taxon>
        <taxon>Ectothiorhodospiraceae</taxon>
        <taxon>Halorhodospira</taxon>
    </lineage>
</organism>
<dbReference type="GO" id="GO:0015628">
    <property type="term" value="P:protein secretion by the type II secretion system"/>
    <property type="evidence" value="ECO:0007669"/>
    <property type="project" value="UniProtKB-UniRule"/>
</dbReference>
<dbReference type="NCBIfam" id="TIGR02532">
    <property type="entry name" value="IV_pilin_GFxxxE"/>
    <property type="match status" value="1"/>
</dbReference>
<dbReference type="InterPro" id="IPR012902">
    <property type="entry name" value="N_methyl_site"/>
</dbReference>
<gene>
    <name evidence="11" type="ordered locus">Hhal_2374</name>
</gene>
<dbReference type="EMBL" id="CP000544">
    <property type="protein sequence ID" value="ABM63137.1"/>
    <property type="molecule type" value="Genomic_DNA"/>
</dbReference>
<dbReference type="PANTHER" id="PTHR38779:SF2">
    <property type="entry name" value="TYPE II SECRETION SYSTEM PROTEIN I-RELATED"/>
    <property type="match status" value="1"/>
</dbReference>
<dbReference type="RefSeq" id="WP_011815159.1">
    <property type="nucleotide sequence ID" value="NC_008789.1"/>
</dbReference>
<reference evidence="11 12" key="2">
    <citation type="journal article" date="2013" name="Stand. Genomic Sci.">
        <title>Complete genome sequence of Halorhodospira halophila SL1.</title>
        <authorList>
            <person name="Challacombe J.F."/>
            <person name="Majid S."/>
            <person name="Deole R."/>
            <person name="Brettin T.S."/>
            <person name="Bruce D."/>
            <person name="Delano S.F."/>
            <person name="Detter J.C."/>
            <person name="Gleasner C.D."/>
            <person name="Han C.S."/>
            <person name="Misra M."/>
            <person name="Reitenga K.G."/>
            <person name="Mikhailova N."/>
            <person name="Woyke T."/>
            <person name="Pitluck S."/>
            <person name="Nolan M."/>
            <person name="Land M.L."/>
            <person name="Saunders E."/>
            <person name="Tapia R."/>
            <person name="Lapidus A."/>
            <person name="Ivanova N."/>
            <person name="Hoff W.D."/>
        </authorList>
    </citation>
    <scope>NUCLEOTIDE SEQUENCE [LARGE SCALE GENOMIC DNA]</scope>
    <source>
        <strain evidence="12">DSM 244 / SL1</strain>
    </source>
</reference>
<dbReference type="Pfam" id="PF07963">
    <property type="entry name" value="N_methyl"/>
    <property type="match status" value="1"/>
</dbReference>
<dbReference type="AlphaFoldDB" id="A1WZM5"/>
<dbReference type="OrthoDB" id="6121517at2"/>